<dbReference type="SUPFAM" id="SSF55874">
    <property type="entry name" value="ATPase domain of HSP90 chaperone/DNA topoisomerase II/histidine kinase"/>
    <property type="match status" value="1"/>
</dbReference>
<dbReference type="SUPFAM" id="SSF63829">
    <property type="entry name" value="Calcium-dependent phosphotriesterase"/>
    <property type="match status" value="2"/>
</dbReference>
<dbReference type="GO" id="GO:0043565">
    <property type="term" value="F:sequence-specific DNA binding"/>
    <property type="evidence" value="ECO:0007669"/>
    <property type="project" value="InterPro"/>
</dbReference>
<dbReference type="SMART" id="SM00388">
    <property type="entry name" value="HisKA"/>
    <property type="match status" value="1"/>
</dbReference>
<dbReference type="EC" id="2.7.13.3" evidence="2"/>
<keyword evidence="9" id="KW-1133">Transmembrane helix</keyword>
<dbReference type="InterPro" id="IPR018060">
    <property type="entry name" value="HTH_AraC"/>
</dbReference>
<dbReference type="InterPro" id="IPR001789">
    <property type="entry name" value="Sig_transdc_resp-reg_receiver"/>
</dbReference>
<keyword evidence="9" id="KW-0472">Membrane</keyword>
<evidence type="ECO:0000256" key="4">
    <source>
        <dbReference type="ARBA" id="ARBA00023015"/>
    </source>
</evidence>
<dbReference type="FunFam" id="1.10.287.130:FF:000045">
    <property type="entry name" value="Two-component system sensor histidine kinase/response regulator"/>
    <property type="match status" value="1"/>
</dbReference>
<sequence>MFWNYLTIIYICWETITNMKTHIIALLLLTGGVLNLFGENLHNFFNRYNFSFITEDTGLPHNFINDIYKDTQGYIWVATNNGIGRYNGYQFIHYNSQSHSIRLKNDYVHKVCEDKFQRLWIGSEEGIDLIDLKHYTQIDTDKELPAELKSLASNYIASIYRDKQDNLWISTDKNLWYLELGVNGQIKDYYKLKKDTESPIHAVIDLQEYICAGIDNHVCRIEKGSNHLLKTSMVSELLKPFSEDWRILCMETDGELLWIGTNRGLFKYNHTRQSLKRYRYSNHRPGMLSQAYITGVKLTSKGDVIVSTLNGLNVYNRDTDTFTYIRQNNEMPDKSLNCNFINCLLTDNENIWVGTEIGGINLLTPNCLQTYVWQYNYLRETSLSPNPVNAISEDKDGNLWVGTVEGGLNKKSKGSDEFIHYTFDQNNPTSISNNSIRGILIDSENHLWAYTWGVGINELNLNIPHNQTFQRHIREDSIGLEGDFLSSACEDTMNNGLWFGTTRGLHFYHKKTKRFTRVLFDRSDNEFDAVGSIIIDRKKRLWMGTSEGVFIMDLHSFSISSAQFSYTYLKHKLTEPTSLQLEKINCIIEDHNGTIWLGANGNGLYQLAEENGTQFTFHNYTRKDGLPNNTIIGIVEDKTGHLWMSTNHGIAQLDTQTMTFTNYTKEDGLPNNQFYWNASYYSPPNNLLYFGTINGLVAFTPDIAKTKKQDAKVKLTSISVAGTMVYPPADGKTPCAVTNLHTIRLHEKDHGFSIEFSTLNYGNCNRVKYAYRLKNYENEWTETLPGEHTARYNFIPSGKYVFQVRATDEKGHWSDKITEVKVTITPYFYKSWWFYLLLAILITVGSYYFYQWKISLYRQQKKQLEKEVAQRTHELELQNKQLEIMARHVEEVTEEKIAFFTNITHEFRTPVTLINGPIQRALDESHEPEVKKQLQIAERNSNYLLSLVNELMDFRKLDADKVVLNKTNENFIRLIQNILMPFEVFAHERNINIITYFRLCTPFWIFDVEYMRKAIINLISNAVKFTPDYGKISLYVASLTDKNNHTWLFIDIKDTGNGIVPEDIERIFERFYQSKKSIKYPVYGQSSTGIGLFLCKKIISLHGGNIYAGNNPKQGAFFRILLPLEKGIPQAESEKEKYEQNEHPLSIPANGNEKKETILIVEDNADMRTYICSILKNNYQLKEAQNGAEALYLIQRETIDLIVSDLMMPVMDGNELSRRVKANLATSHIPFLMLTALRSEAQERISYEIGVDEYLCKPFDEVILRLRIRNILALRQKYKSMFSTSMNCETLNINASSKDNTFMTSAINLMKEHYADSDYNLERFIRDMGYSKTLVNQKLQSLTGQSIGQFMRNYRLNVAKDTLTKVECDISVAEIAYAVGFNDPKYFTKCFKELFGVLPSEYFGKK</sequence>
<dbReference type="SUPFAM" id="SSF47384">
    <property type="entry name" value="Homodimeric domain of signal transducing histidine kinase"/>
    <property type="match status" value="1"/>
</dbReference>
<keyword evidence="6" id="KW-0804">Transcription</keyword>
<evidence type="ECO:0000259" key="11">
    <source>
        <dbReference type="PROSITE" id="PS50109"/>
    </source>
</evidence>
<evidence type="ECO:0000259" key="12">
    <source>
        <dbReference type="PROSITE" id="PS50110"/>
    </source>
</evidence>
<dbReference type="SMART" id="SM00342">
    <property type="entry name" value="HTH_ARAC"/>
    <property type="match status" value="1"/>
</dbReference>
<keyword evidence="4" id="KW-0805">Transcription regulation</keyword>
<dbReference type="InterPro" id="IPR011123">
    <property type="entry name" value="Y_Y_Y"/>
</dbReference>
<comment type="catalytic activity">
    <reaction evidence="1">
        <text>ATP + protein L-histidine = ADP + protein N-phospho-L-histidine.</text>
        <dbReference type="EC" id="2.7.13.3"/>
    </reaction>
</comment>
<feature type="transmembrane region" description="Helical" evidence="9">
    <location>
        <begin position="832"/>
        <end position="850"/>
    </location>
</feature>
<dbReference type="InterPro" id="IPR003661">
    <property type="entry name" value="HisK_dim/P_dom"/>
</dbReference>
<gene>
    <name evidence="13" type="ORF">BvMPK_0603</name>
</gene>
<dbReference type="InterPro" id="IPR013783">
    <property type="entry name" value="Ig-like_fold"/>
</dbReference>
<dbReference type="GO" id="GO:0003700">
    <property type="term" value="F:DNA-binding transcription factor activity"/>
    <property type="evidence" value="ECO:0007669"/>
    <property type="project" value="InterPro"/>
</dbReference>
<keyword evidence="9" id="KW-0812">Transmembrane</keyword>
<dbReference type="Gene3D" id="3.40.50.2300">
    <property type="match status" value="1"/>
</dbReference>
<keyword evidence="13" id="KW-0418">Kinase</keyword>
<feature type="domain" description="HTH araC/xylS-type" evidence="10">
    <location>
        <begin position="1304"/>
        <end position="1405"/>
    </location>
</feature>
<feature type="domain" description="Histidine kinase" evidence="11">
    <location>
        <begin position="902"/>
        <end position="1126"/>
    </location>
</feature>
<dbReference type="InterPro" id="IPR005467">
    <property type="entry name" value="His_kinase_dom"/>
</dbReference>
<evidence type="ECO:0000256" key="9">
    <source>
        <dbReference type="SAM" id="Phobius"/>
    </source>
</evidence>
<dbReference type="Gene3D" id="1.10.10.60">
    <property type="entry name" value="Homeodomain-like"/>
    <property type="match status" value="1"/>
</dbReference>
<feature type="coiled-coil region" evidence="8">
    <location>
        <begin position="854"/>
        <end position="895"/>
    </location>
</feature>
<dbReference type="PROSITE" id="PS00041">
    <property type="entry name" value="HTH_ARAC_FAMILY_1"/>
    <property type="match status" value="1"/>
</dbReference>
<dbReference type="EMBL" id="CP013020">
    <property type="protein sequence ID" value="ALK83224.1"/>
    <property type="molecule type" value="Genomic_DNA"/>
</dbReference>
<dbReference type="InterPro" id="IPR036097">
    <property type="entry name" value="HisK_dim/P_sf"/>
</dbReference>
<dbReference type="PRINTS" id="PR00344">
    <property type="entry name" value="BCTRLSENSOR"/>
</dbReference>
<dbReference type="PANTHER" id="PTHR43547:SF2">
    <property type="entry name" value="HYBRID SIGNAL TRANSDUCTION HISTIDINE KINASE C"/>
    <property type="match status" value="1"/>
</dbReference>
<dbReference type="PROSITE" id="PS50109">
    <property type="entry name" value="HIS_KIN"/>
    <property type="match status" value="1"/>
</dbReference>
<reference evidence="13 14" key="2">
    <citation type="journal article" date="2016" name="Genome Biol. Evol.">
        <title>Extensive mobilome-driven genome diversification in mouse gut-associated Bacteroides vulgatus mpk.</title>
        <authorList>
            <person name="Lange A."/>
            <person name="Beier S."/>
            <person name="Steimle A."/>
            <person name="Autenrieth I.B."/>
            <person name="Huson D.H."/>
            <person name="Frick J.S."/>
        </authorList>
    </citation>
    <scope>NUCLEOTIDE SEQUENCE [LARGE SCALE GENOMIC DNA]</scope>
    <source>
        <strain evidence="14">mpk</strain>
    </source>
</reference>
<evidence type="ECO:0000313" key="14">
    <source>
        <dbReference type="Proteomes" id="UP000061587"/>
    </source>
</evidence>
<reference evidence="14" key="1">
    <citation type="submission" date="2015-10" db="EMBL/GenBank/DDBJ databases">
        <title>Extensive mobilome-driven genome diversification in gut-associated Bacteroides vulgatus mpk.</title>
        <authorList>
            <person name="Beier S."/>
            <person name="Lange A."/>
            <person name="Huson D.H."/>
            <person name="Frick J.-S."/>
            <person name="Autenrieth I.B."/>
        </authorList>
    </citation>
    <scope>NUCLEOTIDE SEQUENCE [LARGE SCALE GENOMIC DNA]</scope>
    <source>
        <strain evidence="14">mpk</strain>
    </source>
</reference>
<dbReference type="Gene3D" id="1.10.287.130">
    <property type="match status" value="1"/>
</dbReference>
<protein>
    <recommendedName>
        <fullName evidence="2">histidine kinase</fullName>
        <ecNumber evidence="2">2.7.13.3</ecNumber>
    </recommendedName>
</protein>
<dbReference type="Pfam" id="PF00512">
    <property type="entry name" value="HisKA"/>
    <property type="match status" value="1"/>
</dbReference>
<keyword evidence="3 7" id="KW-0597">Phosphoprotein</keyword>
<dbReference type="CDD" id="cd17574">
    <property type="entry name" value="REC_OmpR"/>
    <property type="match status" value="1"/>
</dbReference>
<dbReference type="InterPro" id="IPR004358">
    <property type="entry name" value="Sig_transdc_His_kin-like_C"/>
</dbReference>
<dbReference type="PROSITE" id="PS01124">
    <property type="entry name" value="HTH_ARAC_FAMILY_2"/>
    <property type="match status" value="1"/>
</dbReference>
<dbReference type="Gene3D" id="3.30.565.10">
    <property type="entry name" value="Histidine kinase-like ATPase, C-terminal domain"/>
    <property type="match status" value="1"/>
</dbReference>
<evidence type="ECO:0000256" key="5">
    <source>
        <dbReference type="ARBA" id="ARBA00023125"/>
    </source>
</evidence>
<evidence type="ECO:0000259" key="10">
    <source>
        <dbReference type="PROSITE" id="PS01124"/>
    </source>
</evidence>
<feature type="domain" description="Response regulatory" evidence="12">
    <location>
        <begin position="1157"/>
        <end position="1272"/>
    </location>
</feature>
<keyword evidence="8" id="KW-0175">Coiled coil</keyword>
<keyword evidence="5" id="KW-0238">DNA-binding</keyword>
<name>A0A0P0M1D4_PHOVU</name>
<dbReference type="Pfam" id="PF07495">
    <property type="entry name" value="Y_Y_Y"/>
    <property type="match status" value="1"/>
</dbReference>
<dbReference type="InterPro" id="IPR036890">
    <property type="entry name" value="HATPase_C_sf"/>
</dbReference>
<evidence type="ECO:0000256" key="3">
    <source>
        <dbReference type="ARBA" id="ARBA00022553"/>
    </source>
</evidence>
<dbReference type="InterPro" id="IPR003594">
    <property type="entry name" value="HATPase_dom"/>
</dbReference>
<dbReference type="InterPro" id="IPR009057">
    <property type="entry name" value="Homeodomain-like_sf"/>
</dbReference>
<dbReference type="Pfam" id="PF07494">
    <property type="entry name" value="Reg_prop"/>
    <property type="match status" value="5"/>
</dbReference>
<dbReference type="Pfam" id="PF00072">
    <property type="entry name" value="Response_reg"/>
    <property type="match status" value="1"/>
</dbReference>
<evidence type="ECO:0000256" key="2">
    <source>
        <dbReference type="ARBA" id="ARBA00012438"/>
    </source>
</evidence>
<dbReference type="Gene3D" id="2.130.10.10">
    <property type="entry name" value="YVTN repeat-like/Quinoprotein amine dehydrogenase"/>
    <property type="match status" value="2"/>
</dbReference>
<evidence type="ECO:0000256" key="8">
    <source>
        <dbReference type="SAM" id="Coils"/>
    </source>
</evidence>
<dbReference type="InterPro" id="IPR011047">
    <property type="entry name" value="Quinoprotein_ADH-like_sf"/>
</dbReference>
<dbReference type="InterPro" id="IPR011110">
    <property type="entry name" value="Reg_prop"/>
</dbReference>
<evidence type="ECO:0000313" key="13">
    <source>
        <dbReference type="EMBL" id="ALK83224.1"/>
    </source>
</evidence>
<dbReference type="PROSITE" id="PS50110">
    <property type="entry name" value="RESPONSE_REGULATORY"/>
    <property type="match status" value="1"/>
</dbReference>
<dbReference type="PANTHER" id="PTHR43547">
    <property type="entry name" value="TWO-COMPONENT HISTIDINE KINASE"/>
    <property type="match status" value="1"/>
</dbReference>
<dbReference type="InterPro" id="IPR011006">
    <property type="entry name" value="CheY-like_superfamily"/>
</dbReference>
<dbReference type="SMART" id="SM00387">
    <property type="entry name" value="HATPase_c"/>
    <property type="match status" value="1"/>
</dbReference>
<dbReference type="InterPro" id="IPR015943">
    <property type="entry name" value="WD40/YVTN_repeat-like_dom_sf"/>
</dbReference>
<dbReference type="PATRIC" id="fig|821.40.peg.705"/>
<organism evidence="13 14">
    <name type="scientific">Phocaeicola vulgatus</name>
    <name type="common">Bacteroides vulgatus</name>
    <dbReference type="NCBI Taxonomy" id="821"/>
    <lineage>
        <taxon>Bacteria</taxon>
        <taxon>Pseudomonadati</taxon>
        <taxon>Bacteroidota</taxon>
        <taxon>Bacteroidia</taxon>
        <taxon>Bacteroidales</taxon>
        <taxon>Bacteroidaceae</taxon>
        <taxon>Phocaeicola</taxon>
    </lineage>
</organism>
<dbReference type="SUPFAM" id="SSF52172">
    <property type="entry name" value="CheY-like"/>
    <property type="match status" value="1"/>
</dbReference>
<dbReference type="GO" id="GO:0000155">
    <property type="term" value="F:phosphorelay sensor kinase activity"/>
    <property type="evidence" value="ECO:0007669"/>
    <property type="project" value="InterPro"/>
</dbReference>
<proteinExistence type="predicted"/>
<dbReference type="SMART" id="SM00448">
    <property type="entry name" value="REC"/>
    <property type="match status" value="1"/>
</dbReference>
<dbReference type="Pfam" id="PF02518">
    <property type="entry name" value="HATPase_c"/>
    <property type="match status" value="1"/>
</dbReference>
<keyword evidence="13" id="KW-0808">Transferase</keyword>
<dbReference type="Proteomes" id="UP000061587">
    <property type="component" value="Chromosome"/>
</dbReference>
<feature type="modified residue" description="4-aspartylphosphate" evidence="7">
    <location>
        <position position="1205"/>
    </location>
</feature>
<dbReference type="SUPFAM" id="SSF46689">
    <property type="entry name" value="Homeodomain-like"/>
    <property type="match status" value="1"/>
</dbReference>
<evidence type="ECO:0000256" key="7">
    <source>
        <dbReference type="PROSITE-ProRule" id="PRU00169"/>
    </source>
</evidence>
<dbReference type="SUPFAM" id="SSF50998">
    <property type="entry name" value="Quinoprotein alcohol dehydrogenase-like"/>
    <property type="match status" value="1"/>
</dbReference>
<accession>A0A0P0M1D4</accession>
<dbReference type="CDD" id="cd00082">
    <property type="entry name" value="HisKA"/>
    <property type="match status" value="1"/>
</dbReference>
<evidence type="ECO:0000256" key="1">
    <source>
        <dbReference type="ARBA" id="ARBA00000085"/>
    </source>
</evidence>
<dbReference type="Pfam" id="PF12833">
    <property type="entry name" value="HTH_18"/>
    <property type="match status" value="1"/>
</dbReference>
<dbReference type="Gene3D" id="2.60.40.10">
    <property type="entry name" value="Immunoglobulins"/>
    <property type="match status" value="1"/>
</dbReference>
<dbReference type="InterPro" id="IPR018062">
    <property type="entry name" value="HTH_AraC-typ_CS"/>
</dbReference>
<evidence type="ECO:0000256" key="6">
    <source>
        <dbReference type="ARBA" id="ARBA00023163"/>
    </source>
</evidence>